<evidence type="ECO:0000313" key="3">
    <source>
        <dbReference type="Proteomes" id="UP001428817"/>
    </source>
</evidence>
<keyword evidence="3" id="KW-1185">Reference proteome</keyword>
<keyword evidence="1" id="KW-0732">Signal</keyword>
<reference evidence="3" key="1">
    <citation type="journal article" date="2019" name="Int. J. Syst. Evol. Microbiol.">
        <title>The Global Catalogue of Microorganisms (GCM) 10K type strain sequencing project: providing services to taxonomists for standard genome sequencing and annotation.</title>
        <authorList>
            <consortium name="The Broad Institute Genomics Platform"/>
            <consortium name="The Broad Institute Genome Sequencing Center for Infectious Disease"/>
            <person name="Wu L."/>
            <person name="Ma J."/>
        </authorList>
    </citation>
    <scope>NUCLEOTIDE SEQUENCE [LARGE SCALE GENOMIC DNA]</scope>
    <source>
        <strain evidence="3">JCM 18303</strain>
    </source>
</reference>
<protein>
    <recommendedName>
        <fullName evidence="4">DUF2282 domain-containing protein</fullName>
    </recommendedName>
</protein>
<proteinExistence type="predicted"/>
<evidence type="ECO:0008006" key="4">
    <source>
        <dbReference type="Google" id="ProtNLM"/>
    </source>
</evidence>
<comment type="caution">
    <text evidence="2">The sequence shown here is derived from an EMBL/GenBank/DDBJ whole genome shotgun (WGS) entry which is preliminary data.</text>
</comment>
<gene>
    <name evidence="2" type="ORF">GCM10023321_68610</name>
</gene>
<feature type="signal peptide" evidence="1">
    <location>
        <begin position="1"/>
        <end position="25"/>
    </location>
</feature>
<dbReference type="Proteomes" id="UP001428817">
    <property type="component" value="Unassembled WGS sequence"/>
</dbReference>
<sequence>MYKKAAIVAAAAGVSLLALSPFAFASDNEQDGHYNQNGTAVQIPIQACNNSTYEGTVGYLAKDLSNEDEHNGKCDQDNSAKN</sequence>
<feature type="chain" id="PRO_5046257537" description="DUF2282 domain-containing protein" evidence="1">
    <location>
        <begin position="26"/>
        <end position="82"/>
    </location>
</feature>
<dbReference type="EMBL" id="BAABJP010000045">
    <property type="protein sequence ID" value="GAA5170860.1"/>
    <property type="molecule type" value="Genomic_DNA"/>
</dbReference>
<name>A0ABP9R2X1_9PSEU</name>
<organism evidence="2 3">
    <name type="scientific">Pseudonocardia eucalypti</name>
    <dbReference type="NCBI Taxonomy" id="648755"/>
    <lineage>
        <taxon>Bacteria</taxon>
        <taxon>Bacillati</taxon>
        <taxon>Actinomycetota</taxon>
        <taxon>Actinomycetes</taxon>
        <taxon>Pseudonocardiales</taxon>
        <taxon>Pseudonocardiaceae</taxon>
        <taxon>Pseudonocardia</taxon>
    </lineage>
</organism>
<accession>A0ABP9R2X1</accession>
<evidence type="ECO:0000256" key="1">
    <source>
        <dbReference type="SAM" id="SignalP"/>
    </source>
</evidence>
<evidence type="ECO:0000313" key="2">
    <source>
        <dbReference type="EMBL" id="GAA5170860.1"/>
    </source>
</evidence>